<dbReference type="SUPFAM" id="SSF57716">
    <property type="entry name" value="Glucocorticoid receptor-like (DNA-binding domain)"/>
    <property type="match status" value="1"/>
</dbReference>
<dbReference type="Proteomes" id="UP000014760">
    <property type="component" value="Unassembled WGS sequence"/>
</dbReference>
<dbReference type="GO" id="GO:0008270">
    <property type="term" value="F:zinc ion binding"/>
    <property type="evidence" value="ECO:0007669"/>
    <property type="project" value="UniProtKB-KW"/>
</dbReference>
<organism evidence="7 8">
    <name type="scientific">Capitella teleta</name>
    <name type="common">Polychaete worm</name>
    <dbReference type="NCBI Taxonomy" id="283909"/>
    <lineage>
        <taxon>Eukaryota</taxon>
        <taxon>Metazoa</taxon>
        <taxon>Spiralia</taxon>
        <taxon>Lophotrochozoa</taxon>
        <taxon>Annelida</taxon>
        <taxon>Polychaeta</taxon>
        <taxon>Sedentaria</taxon>
        <taxon>Scolecida</taxon>
        <taxon>Capitellidae</taxon>
        <taxon>Capitella</taxon>
    </lineage>
</organism>
<dbReference type="EnsemblMetazoa" id="CapteT187362">
    <property type="protein sequence ID" value="CapteP187362"/>
    <property type="gene ID" value="CapteG187362"/>
</dbReference>
<evidence type="ECO:0000256" key="3">
    <source>
        <dbReference type="ARBA" id="ARBA00022833"/>
    </source>
</evidence>
<keyword evidence="4 5" id="KW-0238">DNA-binding</keyword>
<accession>X1ZK65</accession>
<evidence type="ECO:0000256" key="1">
    <source>
        <dbReference type="ARBA" id="ARBA00022723"/>
    </source>
</evidence>
<proteinExistence type="predicted"/>
<keyword evidence="1" id="KW-0479">Metal-binding</keyword>
<evidence type="ECO:0000256" key="2">
    <source>
        <dbReference type="ARBA" id="ARBA00022771"/>
    </source>
</evidence>
<keyword evidence="2 5" id="KW-0863">Zinc-finger</keyword>
<dbReference type="EMBL" id="AMQN01000140">
    <property type="status" value="NOT_ANNOTATED_CDS"/>
    <property type="molecule type" value="Genomic_DNA"/>
</dbReference>
<keyword evidence="3" id="KW-0862">Zinc</keyword>
<sequence>MDRKKCSTSVEEGPKAKNKNIKSGMTYFCVIHCSANCKTIYEFTGQEVKMHKLPDAVRHRERCLKWIAKLGRADLSINNVNTCTIKVCSKHFEQKAYMCSTDIAKSLLLPRAFPSPYNSELSKSSTLSILFFASSSVKWRRVAVPVDFKKNLAWRRVQQSQLNQSSYHHHLGLTKNLKMMYKRL</sequence>
<reference evidence="7" key="3">
    <citation type="submission" date="2015-06" db="UniProtKB">
        <authorList>
            <consortium name="EnsemblMetazoa"/>
        </authorList>
    </citation>
    <scope>IDENTIFICATION</scope>
</reference>
<dbReference type="GO" id="GO:0003677">
    <property type="term" value="F:DNA binding"/>
    <property type="evidence" value="ECO:0007669"/>
    <property type="project" value="UniProtKB-UniRule"/>
</dbReference>
<evidence type="ECO:0000313" key="8">
    <source>
        <dbReference type="Proteomes" id="UP000014760"/>
    </source>
</evidence>
<evidence type="ECO:0000313" key="7">
    <source>
        <dbReference type="EnsemblMetazoa" id="CapteP187362"/>
    </source>
</evidence>
<dbReference type="OrthoDB" id="2122982at2759"/>
<dbReference type="Pfam" id="PF05485">
    <property type="entry name" value="THAP"/>
    <property type="match status" value="1"/>
</dbReference>
<reference evidence="8" key="1">
    <citation type="submission" date="2012-12" db="EMBL/GenBank/DDBJ databases">
        <authorList>
            <person name="Hellsten U."/>
            <person name="Grimwood J."/>
            <person name="Chapman J.A."/>
            <person name="Shapiro H."/>
            <person name="Aerts A."/>
            <person name="Otillar R.P."/>
            <person name="Terry A.Y."/>
            <person name="Boore J.L."/>
            <person name="Simakov O."/>
            <person name="Marletaz F."/>
            <person name="Cho S.-J."/>
            <person name="Edsinger-Gonzales E."/>
            <person name="Havlak P."/>
            <person name="Kuo D.-H."/>
            <person name="Larsson T."/>
            <person name="Lv J."/>
            <person name="Arendt D."/>
            <person name="Savage R."/>
            <person name="Osoegawa K."/>
            <person name="de Jong P."/>
            <person name="Lindberg D.R."/>
            <person name="Seaver E.C."/>
            <person name="Weisblat D.A."/>
            <person name="Putnam N.H."/>
            <person name="Grigoriev I.V."/>
            <person name="Rokhsar D.S."/>
        </authorList>
    </citation>
    <scope>NUCLEOTIDE SEQUENCE</scope>
    <source>
        <strain evidence="8">I ESC-2004</strain>
    </source>
</reference>
<dbReference type="SMART" id="SM00980">
    <property type="entry name" value="THAP"/>
    <property type="match status" value="1"/>
</dbReference>
<evidence type="ECO:0000256" key="4">
    <source>
        <dbReference type="ARBA" id="ARBA00023125"/>
    </source>
</evidence>
<reference evidence="8" key="2">
    <citation type="journal article" date="2013" name="Nature">
        <title>Insights into bilaterian evolution from three spiralian genomes.</title>
        <authorList>
            <person name="Simakov O."/>
            <person name="Marletaz F."/>
            <person name="Cho S.J."/>
            <person name="Edsinger-Gonzales E."/>
            <person name="Havlak P."/>
            <person name="Hellsten U."/>
            <person name="Kuo D.H."/>
            <person name="Larsson T."/>
            <person name="Lv J."/>
            <person name="Arendt D."/>
            <person name="Savage R."/>
            <person name="Osoegawa K."/>
            <person name="de Jong P."/>
            <person name="Grimwood J."/>
            <person name="Chapman J.A."/>
            <person name="Shapiro H."/>
            <person name="Aerts A."/>
            <person name="Otillar R.P."/>
            <person name="Terry A.Y."/>
            <person name="Boore J.L."/>
            <person name="Grigoriev I.V."/>
            <person name="Lindberg D.R."/>
            <person name="Seaver E.C."/>
            <person name="Weisblat D.A."/>
            <person name="Putnam N.H."/>
            <person name="Rokhsar D.S."/>
        </authorList>
    </citation>
    <scope>NUCLEOTIDE SEQUENCE</scope>
    <source>
        <strain evidence="8">I ESC-2004</strain>
    </source>
</reference>
<dbReference type="AlphaFoldDB" id="X1ZK65"/>
<name>X1ZK65_CAPTE</name>
<protein>
    <recommendedName>
        <fullName evidence="6">THAP-type domain-containing protein</fullName>
    </recommendedName>
</protein>
<dbReference type="InterPro" id="IPR006612">
    <property type="entry name" value="THAP_Znf"/>
</dbReference>
<evidence type="ECO:0000259" key="6">
    <source>
        <dbReference type="PROSITE" id="PS50950"/>
    </source>
</evidence>
<dbReference type="PROSITE" id="PS50950">
    <property type="entry name" value="ZF_THAP"/>
    <property type="match status" value="1"/>
</dbReference>
<keyword evidence="8" id="KW-1185">Reference proteome</keyword>
<evidence type="ECO:0000256" key="5">
    <source>
        <dbReference type="PROSITE-ProRule" id="PRU00309"/>
    </source>
</evidence>
<feature type="domain" description="THAP-type" evidence="6">
    <location>
        <begin position="25"/>
        <end position="117"/>
    </location>
</feature>
<dbReference type="HOGENOM" id="CLU_1662483_0_0_1"/>